<name>A0A7S0S352_9CHLO</name>
<gene>
    <name evidence="2" type="ORF">CLEI1391_LOCUS17193</name>
</gene>
<dbReference type="AlphaFoldDB" id="A0A7S0S352"/>
<dbReference type="GO" id="GO:0052689">
    <property type="term" value="F:carboxylic ester hydrolase activity"/>
    <property type="evidence" value="ECO:0007669"/>
    <property type="project" value="TreeGrafter"/>
</dbReference>
<dbReference type="PANTHER" id="PTHR42886:SF42">
    <property type="entry name" value="ALPHA_BETA-HYDROLASES SUPERFAMILY PROTEIN"/>
    <property type="match status" value="1"/>
</dbReference>
<sequence length="391" mass="42436">MQAYQSKAARVAPSAGCRYAVATSRIIATPSTTKQVPCASVTSSPPSLSFPGTLSERAASGQYASTSIQRRRHMTEDGLGLEVLTSQPKGQSLEKPALLFVHGSYHAAWCWAEKFMPWFEARGYACHAVSMRAQGNSDRPSTGKAAGPLTTHTSDLAHYIQTEFIDHGLPAPVIVAHSFGGIVLQKYVHGIAKPGTQTDRSKATQFGHYPQLSGVAYLASLPPSNKEMGMRFVKKNPMLALKFMWHSMTRSVVTHPDTVAPFYFSHDIPRAELVKYQQQMAVSSPMRLVDMADVSKSMPIPPPPSHAPPAFILGGQDDKVVDTEAIHELAAFYKVDPVILPGLAHDVALDTRWEHAAQSLESWLSSLKLSGAEAKGHRSCDLNGSCTASWD</sequence>
<dbReference type="InterPro" id="IPR000073">
    <property type="entry name" value="AB_hydrolase_1"/>
</dbReference>
<dbReference type="GO" id="GO:0042171">
    <property type="term" value="F:lysophosphatidic acid acyltransferase activity"/>
    <property type="evidence" value="ECO:0007669"/>
    <property type="project" value="TreeGrafter"/>
</dbReference>
<dbReference type="Gene3D" id="3.40.50.1820">
    <property type="entry name" value="alpha/beta hydrolase"/>
    <property type="match status" value="1"/>
</dbReference>
<evidence type="ECO:0000259" key="1">
    <source>
        <dbReference type="Pfam" id="PF12697"/>
    </source>
</evidence>
<dbReference type="GO" id="GO:0055088">
    <property type="term" value="P:lipid homeostasis"/>
    <property type="evidence" value="ECO:0007669"/>
    <property type="project" value="TreeGrafter"/>
</dbReference>
<dbReference type="EMBL" id="HBFB01030719">
    <property type="protein sequence ID" value="CAD8693010.1"/>
    <property type="molecule type" value="Transcribed_RNA"/>
</dbReference>
<dbReference type="InterPro" id="IPR029058">
    <property type="entry name" value="AB_hydrolase_fold"/>
</dbReference>
<dbReference type="GO" id="GO:0006654">
    <property type="term" value="P:phosphatidic acid biosynthetic process"/>
    <property type="evidence" value="ECO:0007669"/>
    <property type="project" value="TreeGrafter"/>
</dbReference>
<feature type="domain" description="AB hydrolase-1" evidence="1">
    <location>
        <begin position="98"/>
        <end position="350"/>
    </location>
</feature>
<dbReference type="SUPFAM" id="SSF53474">
    <property type="entry name" value="alpha/beta-Hydrolases"/>
    <property type="match status" value="1"/>
</dbReference>
<evidence type="ECO:0000313" key="2">
    <source>
        <dbReference type="EMBL" id="CAD8693010.1"/>
    </source>
</evidence>
<proteinExistence type="predicted"/>
<dbReference type="PANTHER" id="PTHR42886">
    <property type="entry name" value="RE40534P-RELATED"/>
    <property type="match status" value="1"/>
</dbReference>
<organism evidence="2">
    <name type="scientific">Chlamydomonas leiostraca</name>
    <dbReference type="NCBI Taxonomy" id="1034604"/>
    <lineage>
        <taxon>Eukaryota</taxon>
        <taxon>Viridiplantae</taxon>
        <taxon>Chlorophyta</taxon>
        <taxon>core chlorophytes</taxon>
        <taxon>Chlorophyceae</taxon>
        <taxon>CS clade</taxon>
        <taxon>Chlamydomonadales</taxon>
        <taxon>Chlamydomonadaceae</taxon>
        <taxon>Chlamydomonas</taxon>
    </lineage>
</organism>
<reference evidence="2" key="1">
    <citation type="submission" date="2021-01" db="EMBL/GenBank/DDBJ databases">
        <authorList>
            <person name="Corre E."/>
            <person name="Pelletier E."/>
            <person name="Niang G."/>
            <person name="Scheremetjew M."/>
            <person name="Finn R."/>
            <person name="Kale V."/>
            <person name="Holt S."/>
            <person name="Cochrane G."/>
            <person name="Meng A."/>
            <person name="Brown T."/>
            <person name="Cohen L."/>
        </authorList>
    </citation>
    <scope>NUCLEOTIDE SEQUENCE</scope>
    <source>
        <strain evidence="2">SAG 11-49</strain>
    </source>
</reference>
<dbReference type="Pfam" id="PF12697">
    <property type="entry name" value="Abhydrolase_6"/>
    <property type="match status" value="1"/>
</dbReference>
<protein>
    <recommendedName>
        <fullName evidence="1">AB hydrolase-1 domain-containing protein</fullName>
    </recommendedName>
</protein>
<accession>A0A7S0S352</accession>